<accession>A0AAV5C7K4</accession>
<name>A0AAV5C7K4_ELECO</name>
<dbReference type="InterPro" id="IPR044679">
    <property type="entry name" value="PWWP2-like"/>
</dbReference>
<evidence type="ECO:0000256" key="1">
    <source>
        <dbReference type="SAM" id="MobiDB-lite"/>
    </source>
</evidence>
<sequence length="483" mass="53281">MESRAGDREWSGSMTGSNAKAGALVWVLRRNGCWWPGQILGTDELPKNYVIPPRSFGTPIKLLGRPDGSIDWYNIEKSEHVKPFRCREFDMCIENAKVQRRLQREACNKGKYVSINDAIMHALEIEMSRFPNEEPTNQTTEYSKEDISPIQDGRKNKMEIIRFVTPISKENHKRDNSSMPLLDEGAMKCQVLESDAVGLDARVEGSVFKPTELKNNIKVCDVEMEAYGNYKGHGLPLTFLISKSTGKPIKGYPVAVEVLEDSCPVPTTKVNGSAISCFDYLMESGISVPRQARSLRKPSGSRKISEHDLGKSWGPDARSFSSYSNSPRKNLTERSNRKAVVAEGFPPPTQSTSKPASSPRHMQSLSYFSDSRGECANSGPLVVKGSPWPSLSLRVDAMEDSESNADEFHSDSSDNEYQSDSSTDEYHSGSSADEDYVRPITYIAGSQGSPPFLSPVATSSRSINGCALYLCSASTLCAPVRLV</sequence>
<dbReference type="Gene3D" id="2.30.30.140">
    <property type="match status" value="1"/>
</dbReference>
<organism evidence="3 4">
    <name type="scientific">Eleusine coracana subsp. coracana</name>
    <dbReference type="NCBI Taxonomy" id="191504"/>
    <lineage>
        <taxon>Eukaryota</taxon>
        <taxon>Viridiplantae</taxon>
        <taxon>Streptophyta</taxon>
        <taxon>Embryophyta</taxon>
        <taxon>Tracheophyta</taxon>
        <taxon>Spermatophyta</taxon>
        <taxon>Magnoliopsida</taxon>
        <taxon>Liliopsida</taxon>
        <taxon>Poales</taxon>
        <taxon>Poaceae</taxon>
        <taxon>PACMAD clade</taxon>
        <taxon>Chloridoideae</taxon>
        <taxon>Cynodonteae</taxon>
        <taxon>Eleusininae</taxon>
        <taxon>Eleusine</taxon>
    </lineage>
</organism>
<dbReference type="PANTHER" id="PTHR33697">
    <property type="entry name" value="T17B22.17 PROTEIN-RELATED"/>
    <property type="match status" value="1"/>
</dbReference>
<proteinExistence type="predicted"/>
<reference evidence="3" key="2">
    <citation type="submission" date="2021-12" db="EMBL/GenBank/DDBJ databases">
        <title>Resequencing data analysis of finger millet.</title>
        <authorList>
            <person name="Hatakeyama M."/>
            <person name="Aluri S."/>
            <person name="Balachadran M.T."/>
            <person name="Sivarajan S.R."/>
            <person name="Poveda L."/>
            <person name="Shimizu-Inatsugi R."/>
            <person name="Schlapbach R."/>
            <person name="Sreeman S.M."/>
            <person name="Shimizu K.K."/>
        </authorList>
    </citation>
    <scope>NUCLEOTIDE SEQUENCE</scope>
</reference>
<evidence type="ECO:0000313" key="4">
    <source>
        <dbReference type="Proteomes" id="UP001054889"/>
    </source>
</evidence>
<dbReference type="Pfam" id="PF00855">
    <property type="entry name" value="PWWP"/>
    <property type="match status" value="1"/>
</dbReference>
<feature type="compositionally biased region" description="Polar residues" evidence="1">
    <location>
        <begin position="319"/>
        <end position="329"/>
    </location>
</feature>
<feature type="region of interest" description="Disordered" evidence="1">
    <location>
        <begin position="399"/>
        <end position="432"/>
    </location>
</feature>
<keyword evidence="4" id="KW-1185">Reference proteome</keyword>
<reference evidence="3" key="1">
    <citation type="journal article" date="2018" name="DNA Res.">
        <title>Multiple hybrid de novo genome assembly of finger millet, an orphan allotetraploid crop.</title>
        <authorList>
            <person name="Hatakeyama M."/>
            <person name="Aluri S."/>
            <person name="Balachadran M.T."/>
            <person name="Sivarajan S.R."/>
            <person name="Patrignani A."/>
            <person name="Gruter S."/>
            <person name="Poveda L."/>
            <person name="Shimizu-Inatsugi R."/>
            <person name="Baeten J."/>
            <person name="Francoijs K.J."/>
            <person name="Nataraja K.N."/>
            <person name="Reddy Y.A.N."/>
            <person name="Phadnis S."/>
            <person name="Ravikumar R.L."/>
            <person name="Schlapbach R."/>
            <person name="Sreeman S.M."/>
            <person name="Shimizu K.K."/>
        </authorList>
    </citation>
    <scope>NUCLEOTIDE SEQUENCE</scope>
</reference>
<dbReference type="PANTHER" id="PTHR33697:SF1">
    <property type="entry name" value="TUDOR_PWWP_MBT SUPERFAMILY PROTEIN"/>
    <property type="match status" value="1"/>
</dbReference>
<comment type="caution">
    <text evidence="3">The sequence shown here is derived from an EMBL/GenBank/DDBJ whole genome shotgun (WGS) entry which is preliminary data.</text>
</comment>
<dbReference type="Proteomes" id="UP001054889">
    <property type="component" value="Unassembled WGS sequence"/>
</dbReference>
<dbReference type="EMBL" id="BQKI01000004">
    <property type="protein sequence ID" value="GJM94158.1"/>
    <property type="molecule type" value="Genomic_DNA"/>
</dbReference>
<dbReference type="AlphaFoldDB" id="A0AAV5C7K4"/>
<feature type="domain" description="PWWP" evidence="2">
    <location>
        <begin position="21"/>
        <end position="77"/>
    </location>
</feature>
<evidence type="ECO:0000313" key="3">
    <source>
        <dbReference type="EMBL" id="GJM94158.1"/>
    </source>
</evidence>
<dbReference type="CDD" id="cd05162">
    <property type="entry name" value="PWWP"/>
    <property type="match status" value="1"/>
</dbReference>
<dbReference type="SUPFAM" id="SSF63748">
    <property type="entry name" value="Tudor/PWWP/MBT"/>
    <property type="match status" value="1"/>
</dbReference>
<feature type="region of interest" description="Disordered" evidence="1">
    <location>
        <begin position="291"/>
        <end position="363"/>
    </location>
</feature>
<dbReference type="InterPro" id="IPR000313">
    <property type="entry name" value="PWWP_dom"/>
</dbReference>
<gene>
    <name evidence="3" type="primary">ga10777</name>
    <name evidence="3" type="ORF">PR202_ga10777</name>
</gene>
<dbReference type="PROSITE" id="PS50812">
    <property type="entry name" value="PWWP"/>
    <property type="match status" value="1"/>
</dbReference>
<evidence type="ECO:0000259" key="2">
    <source>
        <dbReference type="PROSITE" id="PS50812"/>
    </source>
</evidence>
<feature type="compositionally biased region" description="Polar residues" evidence="1">
    <location>
        <begin position="350"/>
        <end position="363"/>
    </location>
</feature>
<protein>
    <recommendedName>
        <fullName evidence="2">PWWP domain-containing protein</fullName>
    </recommendedName>
</protein>